<dbReference type="GO" id="GO:0003677">
    <property type="term" value="F:DNA binding"/>
    <property type="evidence" value="ECO:0007669"/>
    <property type="project" value="UniProtKB-KW"/>
</dbReference>
<dbReference type="AlphaFoldDB" id="A0A225MWZ3"/>
<keyword evidence="6" id="KW-1185">Reference proteome</keyword>
<protein>
    <recommendedName>
        <fullName evidence="4">HTH gntR-type domain-containing protein</fullName>
    </recommendedName>
</protein>
<dbReference type="Gene3D" id="1.10.10.10">
    <property type="entry name" value="Winged helix-like DNA-binding domain superfamily/Winged helix DNA-binding domain"/>
    <property type="match status" value="1"/>
</dbReference>
<evidence type="ECO:0000256" key="3">
    <source>
        <dbReference type="ARBA" id="ARBA00023163"/>
    </source>
</evidence>
<evidence type="ECO:0000313" key="6">
    <source>
        <dbReference type="Proteomes" id="UP000214603"/>
    </source>
</evidence>
<dbReference type="Pfam" id="PF07702">
    <property type="entry name" value="UTRA"/>
    <property type="match status" value="1"/>
</dbReference>
<name>A0A225MWZ3_9BURK</name>
<dbReference type="GO" id="GO:0003700">
    <property type="term" value="F:DNA-binding transcription factor activity"/>
    <property type="evidence" value="ECO:0007669"/>
    <property type="project" value="InterPro"/>
</dbReference>
<dbReference type="InterPro" id="IPR000524">
    <property type="entry name" value="Tscrpt_reg_HTH_GntR"/>
</dbReference>
<dbReference type="Gene3D" id="3.40.1410.10">
    <property type="entry name" value="Chorismate lyase-like"/>
    <property type="match status" value="1"/>
</dbReference>
<dbReference type="Pfam" id="PF00392">
    <property type="entry name" value="GntR"/>
    <property type="match status" value="1"/>
</dbReference>
<dbReference type="GO" id="GO:0045892">
    <property type="term" value="P:negative regulation of DNA-templated transcription"/>
    <property type="evidence" value="ECO:0007669"/>
    <property type="project" value="TreeGrafter"/>
</dbReference>
<keyword evidence="2" id="KW-0238">DNA-binding</keyword>
<accession>A0A225MWZ3</accession>
<keyword evidence="1" id="KW-0805">Transcription regulation</keyword>
<dbReference type="CDD" id="cd07377">
    <property type="entry name" value="WHTH_GntR"/>
    <property type="match status" value="1"/>
</dbReference>
<reference evidence="6" key="1">
    <citation type="submission" date="2017-06" db="EMBL/GenBank/DDBJ databases">
        <title>Herbaspirillum phytohormonus sp. nov., isolated from the root nodule of Robinia pseudoacacia in lead-zinc mine.</title>
        <authorList>
            <person name="Fan M."/>
            <person name="Lin Y."/>
        </authorList>
    </citation>
    <scope>NUCLEOTIDE SEQUENCE [LARGE SCALE GENOMIC DNA]</scope>
    <source>
        <strain evidence="6">SC-089</strain>
    </source>
</reference>
<dbReference type="SMART" id="SM00345">
    <property type="entry name" value="HTH_GNTR"/>
    <property type="match status" value="1"/>
</dbReference>
<dbReference type="SUPFAM" id="SSF46785">
    <property type="entry name" value="Winged helix' DNA-binding domain"/>
    <property type="match status" value="1"/>
</dbReference>
<dbReference type="OrthoDB" id="8582866at2"/>
<feature type="domain" description="HTH gntR-type" evidence="4">
    <location>
        <begin position="22"/>
        <end position="90"/>
    </location>
</feature>
<dbReference type="InterPro" id="IPR028978">
    <property type="entry name" value="Chorismate_lyase_/UTRA_dom_sf"/>
</dbReference>
<dbReference type="InterPro" id="IPR050679">
    <property type="entry name" value="Bact_HTH_transcr_reg"/>
</dbReference>
<evidence type="ECO:0000313" key="5">
    <source>
        <dbReference type="EMBL" id="OWT65788.1"/>
    </source>
</evidence>
<dbReference type="RefSeq" id="WP_088601937.1">
    <property type="nucleotide sequence ID" value="NZ_NJIH01000002.1"/>
</dbReference>
<dbReference type="InterPro" id="IPR011663">
    <property type="entry name" value="UTRA"/>
</dbReference>
<keyword evidence="3" id="KW-0804">Transcription</keyword>
<dbReference type="Proteomes" id="UP000214603">
    <property type="component" value="Unassembled WGS sequence"/>
</dbReference>
<proteinExistence type="predicted"/>
<dbReference type="SMART" id="SM00866">
    <property type="entry name" value="UTRA"/>
    <property type="match status" value="1"/>
</dbReference>
<evidence type="ECO:0000256" key="2">
    <source>
        <dbReference type="ARBA" id="ARBA00023125"/>
    </source>
</evidence>
<dbReference type="PRINTS" id="PR00035">
    <property type="entry name" value="HTHGNTR"/>
</dbReference>
<dbReference type="InterPro" id="IPR036388">
    <property type="entry name" value="WH-like_DNA-bd_sf"/>
</dbReference>
<dbReference type="SUPFAM" id="SSF64288">
    <property type="entry name" value="Chorismate lyase-like"/>
    <property type="match status" value="1"/>
</dbReference>
<dbReference type="PANTHER" id="PTHR44846:SF1">
    <property type="entry name" value="MANNOSYL-D-GLYCERATE TRANSPORT_METABOLISM SYSTEM REPRESSOR MNGR-RELATED"/>
    <property type="match status" value="1"/>
</dbReference>
<evidence type="ECO:0000256" key="1">
    <source>
        <dbReference type="ARBA" id="ARBA00023015"/>
    </source>
</evidence>
<dbReference type="PROSITE" id="PS50949">
    <property type="entry name" value="HTH_GNTR"/>
    <property type="match status" value="1"/>
</dbReference>
<dbReference type="FunFam" id="1.10.10.10:FF:000079">
    <property type="entry name" value="GntR family transcriptional regulator"/>
    <property type="match status" value="1"/>
</dbReference>
<sequence>MIQGYTFGKQGIARMELTLEPTPLYFQIQQKLRSRILNGELKPRDSLPSEAQLCAEFSVSRITVGKALDALVRDGMIHRKRGVGSFVSDRTQPSKAVRLTGSLEEMLAPVEKSTRQLLGTEIVSPPDVVAERFQSDSDVICFESLHASAGDVFSHSRMYFPADIGVQIQQAVRESVVPINAAEILLNVRVEKAEQTIAPILASSEIARCLNVEKGTPILEVVRTYLISDSRPISVVVAVYNPKKYQYKIDLYPRPH</sequence>
<dbReference type="PANTHER" id="PTHR44846">
    <property type="entry name" value="MANNOSYL-D-GLYCERATE TRANSPORT/METABOLISM SYSTEM REPRESSOR MNGR-RELATED"/>
    <property type="match status" value="1"/>
</dbReference>
<organism evidence="5 6">
    <name type="scientific">Candidimonas nitroreducens</name>
    <dbReference type="NCBI Taxonomy" id="683354"/>
    <lineage>
        <taxon>Bacteria</taxon>
        <taxon>Pseudomonadati</taxon>
        <taxon>Pseudomonadota</taxon>
        <taxon>Betaproteobacteria</taxon>
        <taxon>Burkholderiales</taxon>
        <taxon>Alcaligenaceae</taxon>
        <taxon>Candidimonas</taxon>
    </lineage>
</organism>
<evidence type="ECO:0000259" key="4">
    <source>
        <dbReference type="PROSITE" id="PS50949"/>
    </source>
</evidence>
<comment type="caution">
    <text evidence="5">The sequence shown here is derived from an EMBL/GenBank/DDBJ whole genome shotgun (WGS) entry which is preliminary data.</text>
</comment>
<gene>
    <name evidence="5" type="ORF">CEY11_03400</name>
</gene>
<dbReference type="EMBL" id="NJIH01000002">
    <property type="protein sequence ID" value="OWT65788.1"/>
    <property type="molecule type" value="Genomic_DNA"/>
</dbReference>
<dbReference type="InterPro" id="IPR036390">
    <property type="entry name" value="WH_DNA-bd_sf"/>
</dbReference>